<dbReference type="Gene3D" id="3.30.300.30">
    <property type="match status" value="1"/>
</dbReference>
<evidence type="ECO:0000313" key="4">
    <source>
        <dbReference type="Proteomes" id="UP001595909"/>
    </source>
</evidence>
<dbReference type="InterPro" id="IPR045851">
    <property type="entry name" value="AMP-bd_C_sf"/>
</dbReference>
<sequence>MTTTQRYFPSEVAGTYRDAGLWGTRTVAEEFHAVAVAHPGDDAVVTGEGRLTYAELDARTDRIAVGLADLGLHPGDPVIVQITNRLEAVLAWYALLKAGLVPVATLAAHRGHEIAHISRAVGARAHLVEAGTRGTDLVAFAHEQAREHPTMRQVLVLGDLPVADVDPVEARRRVEAIQRGIDPDDVAVFQLSGGTTGVPKLIPRLHAEYWYNARAYAAFLGWGADDRVGHLIPIIHNAGIVCGVHAPHSVGACLVLTDHDLDTAMPVLVAERTTVVLFGHVHYRAPEHPLYPALAGSLRTVVLSGAKVSEELFAATARDGIAVGQLFGMAEGMFLVTPLDASPELRRTTVGTPISPLDEVRVLEPGSEHEVGDGEVGELCCRGPYTLRGYYTGASAATGEAPTARPEAFTADGFYRTGDLAKATTIDGLRAFSIEGRIKDLINRGGEKINAEEVELLLLAHPHVVEAALVAMPDPRLGERGCAYLATDGTSVTLADLQDHLRALDVAKFKWPERVELLEALPRTKVGKLDKRAMTADIAARLENP</sequence>
<reference evidence="4" key="1">
    <citation type="journal article" date="2019" name="Int. J. Syst. Evol. Microbiol.">
        <title>The Global Catalogue of Microorganisms (GCM) 10K type strain sequencing project: providing services to taxonomists for standard genome sequencing and annotation.</title>
        <authorList>
            <consortium name="The Broad Institute Genomics Platform"/>
            <consortium name="The Broad Institute Genome Sequencing Center for Infectious Disease"/>
            <person name="Wu L."/>
            <person name="Ma J."/>
        </authorList>
    </citation>
    <scope>NUCLEOTIDE SEQUENCE [LARGE SCALE GENOMIC DNA]</scope>
    <source>
        <strain evidence="4">CCUG 50347</strain>
    </source>
</reference>
<dbReference type="PROSITE" id="PS00455">
    <property type="entry name" value="AMP_BINDING"/>
    <property type="match status" value="1"/>
</dbReference>
<proteinExistence type="predicted"/>
<dbReference type="EMBL" id="JBHSIM010000009">
    <property type="protein sequence ID" value="MFC4831791.1"/>
    <property type="molecule type" value="Genomic_DNA"/>
</dbReference>
<evidence type="ECO:0000259" key="1">
    <source>
        <dbReference type="Pfam" id="PF00501"/>
    </source>
</evidence>
<accession>A0ABV9RC73</accession>
<dbReference type="InterPro" id="IPR042099">
    <property type="entry name" value="ANL_N_sf"/>
</dbReference>
<dbReference type="Proteomes" id="UP001595909">
    <property type="component" value="Unassembled WGS sequence"/>
</dbReference>
<evidence type="ECO:0000259" key="2">
    <source>
        <dbReference type="Pfam" id="PF13193"/>
    </source>
</evidence>
<protein>
    <submittedName>
        <fullName evidence="3">(2,3-dihydroxybenzoyl)adenylate synthase</fullName>
    </submittedName>
</protein>
<dbReference type="Pfam" id="PF00501">
    <property type="entry name" value="AMP-binding"/>
    <property type="match status" value="1"/>
</dbReference>
<feature type="domain" description="AMP-binding enzyme C-terminal" evidence="2">
    <location>
        <begin position="453"/>
        <end position="528"/>
    </location>
</feature>
<dbReference type="InterPro" id="IPR000873">
    <property type="entry name" value="AMP-dep_synth/lig_dom"/>
</dbReference>
<dbReference type="InterPro" id="IPR025110">
    <property type="entry name" value="AMP-bd_C"/>
</dbReference>
<dbReference type="InterPro" id="IPR020845">
    <property type="entry name" value="AMP-binding_CS"/>
</dbReference>
<dbReference type="SUPFAM" id="SSF56801">
    <property type="entry name" value="Acetyl-CoA synthetase-like"/>
    <property type="match status" value="1"/>
</dbReference>
<keyword evidence="4" id="KW-1185">Reference proteome</keyword>
<organism evidence="3 4">
    <name type="scientific">Actinomycetospora chibensis</name>
    <dbReference type="NCBI Taxonomy" id="663606"/>
    <lineage>
        <taxon>Bacteria</taxon>
        <taxon>Bacillati</taxon>
        <taxon>Actinomycetota</taxon>
        <taxon>Actinomycetes</taxon>
        <taxon>Pseudonocardiales</taxon>
        <taxon>Pseudonocardiaceae</taxon>
        <taxon>Actinomycetospora</taxon>
    </lineage>
</organism>
<feature type="domain" description="AMP-dependent synthetase/ligase" evidence="1">
    <location>
        <begin position="33"/>
        <end position="391"/>
    </location>
</feature>
<dbReference type="Pfam" id="PF13193">
    <property type="entry name" value="AMP-binding_C"/>
    <property type="match status" value="1"/>
</dbReference>
<dbReference type="Gene3D" id="3.40.50.12780">
    <property type="entry name" value="N-terminal domain of ligase-like"/>
    <property type="match status" value="1"/>
</dbReference>
<comment type="caution">
    <text evidence="3">The sequence shown here is derived from an EMBL/GenBank/DDBJ whole genome shotgun (WGS) entry which is preliminary data.</text>
</comment>
<dbReference type="PANTHER" id="PTHR43767">
    <property type="entry name" value="LONG-CHAIN-FATTY-ACID--COA LIGASE"/>
    <property type="match status" value="1"/>
</dbReference>
<dbReference type="InterPro" id="IPR050237">
    <property type="entry name" value="ATP-dep_AMP-bd_enzyme"/>
</dbReference>
<dbReference type="RefSeq" id="WP_274191355.1">
    <property type="nucleotide sequence ID" value="NZ_BAABHN010000009.1"/>
</dbReference>
<gene>
    <name evidence="3" type="ORF">ACFPEL_05150</name>
</gene>
<evidence type="ECO:0000313" key="3">
    <source>
        <dbReference type="EMBL" id="MFC4831791.1"/>
    </source>
</evidence>
<dbReference type="PANTHER" id="PTHR43767:SF1">
    <property type="entry name" value="NONRIBOSOMAL PEPTIDE SYNTHASE PES1 (EUROFUNG)-RELATED"/>
    <property type="match status" value="1"/>
</dbReference>
<name>A0ABV9RC73_9PSEU</name>